<reference evidence="2" key="1">
    <citation type="journal article" date="2024" name="Front. Bioeng. Biotechnol.">
        <title>Genome-scale model development and genomic sequencing of the oleaginous clade Lipomyces.</title>
        <authorList>
            <person name="Czajka J.J."/>
            <person name="Han Y."/>
            <person name="Kim J."/>
            <person name="Mondo S.J."/>
            <person name="Hofstad B.A."/>
            <person name="Robles A."/>
            <person name="Haridas S."/>
            <person name="Riley R."/>
            <person name="LaButti K."/>
            <person name="Pangilinan J."/>
            <person name="Andreopoulos W."/>
            <person name="Lipzen A."/>
            <person name="Yan J."/>
            <person name="Wang M."/>
            <person name="Ng V."/>
            <person name="Grigoriev I.V."/>
            <person name="Spatafora J.W."/>
            <person name="Magnuson J.K."/>
            <person name="Baker S.E."/>
            <person name="Pomraning K.R."/>
        </authorList>
    </citation>
    <scope>NUCLEOTIDE SEQUENCE [LARGE SCALE GENOMIC DNA]</scope>
    <source>
        <strain evidence="2">CBS 10300</strain>
    </source>
</reference>
<dbReference type="Proteomes" id="UP001489719">
    <property type="component" value="Unassembled WGS sequence"/>
</dbReference>
<evidence type="ECO:0000313" key="2">
    <source>
        <dbReference type="Proteomes" id="UP001489719"/>
    </source>
</evidence>
<accession>A0ACC3TP43</accession>
<keyword evidence="2" id="KW-1185">Reference proteome</keyword>
<gene>
    <name evidence="1" type="ORF">V1517DRAFT_322788</name>
</gene>
<name>A0ACC3TP43_9ASCO</name>
<evidence type="ECO:0000313" key="1">
    <source>
        <dbReference type="EMBL" id="KAK9322647.1"/>
    </source>
</evidence>
<dbReference type="EMBL" id="MU970073">
    <property type="protein sequence ID" value="KAK9322647.1"/>
    <property type="molecule type" value="Genomic_DNA"/>
</dbReference>
<sequence>MNSASIGYSAVLTYTAGVMYCRMKFRRMSKKVSQSSRNCYLTMACLSGVMRSRHFAADHKRTQLSAIFMLGIGRIIPDLSVILMFSFFCQGHPQQSCMQHVSSKIQH</sequence>
<organism evidence="1 2">
    <name type="scientific">Lipomyces orientalis</name>
    <dbReference type="NCBI Taxonomy" id="1233043"/>
    <lineage>
        <taxon>Eukaryota</taxon>
        <taxon>Fungi</taxon>
        <taxon>Dikarya</taxon>
        <taxon>Ascomycota</taxon>
        <taxon>Saccharomycotina</taxon>
        <taxon>Lipomycetes</taxon>
        <taxon>Lipomycetales</taxon>
        <taxon>Lipomycetaceae</taxon>
        <taxon>Lipomyces</taxon>
    </lineage>
</organism>
<comment type="caution">
    <text evidence="1">The sequence shown here is derived from an EMBL/GenBank/DDBJ whole genome shotgun (WGS) entry which is preliminary data.</text>
</comment>
<proteinExistence type="predicted"/>
<protein>
    <submittedName>
        <fullName evidence="1">Uncharacterized protein</fullName>
    </submittedName>
</protein>